<dbReference type="EMBL" id="KV878682">
    <property type="protein sequence ID" value="OJJ73652.1"/>
    <property type="molecule type" value="Genomic_DNA"/>
</dbReference>
<proteinExistence type="predicted"/>
<name>A0A1L9UPR2_ASPBC</name>
<dbReference type="AlphaFoldDB" id="A0A1L9UPR2"/>
<evidence type="ECO:0000313" key="2">
    <source>
        <dbReference type="Proteomes" id="UP000184499"/>
    </source>
</evidence>
<accession>A0A1L9UPR2</accession>
<organism evidence="1 2">
    <name type="scientific">Aspergillus brasiliensis (strain CBS 101740 / IMI 381727 / IBT 21946)</name>
    <dbReference type="NCBI Taxonomy" id="767769"/>
    <lineage>
        <taxon>Eukaryota</taxon>
        <taxon>Fungi</taxon>
        <taxon>Dikarya</taxon>
        <taxon>Ascomycota</taxon>
        <taxon>Pezizomycotina</taxon>
        <taxon>Eurotiomycetes</taxon>
        <taxon>Eurotiomycetidae</taxon>
        <taxon>Eurotiales</taxon>
        <taxon>Aspergillaceae</taxon>
        <taxon>Aspergillus</taxon>
        <taxon>Aspergillus subgen. Circumdati</taxon>
    </lineage>
</organism>
<dbReference type="GeneID" id="93579166"/>
<reference evidence="2" key="1">
    <citation type="journal article" date="2017" name="Genome Biol.">
        <title>Comparative genomics reveals high biological diversity and specific adaptations in the industrially and medically important fungal genus Aspergillus.</title>
        <authorList>
            <person name="de Vries R.P."/>
            <person name="Riley R."/>
            <person name="Wiebenga A."/>
            <person name="Aguilar-Osorio G."/>
            <person name="Amillis S."/>
            <person name="Uchima C.A."/>
            <person name="Anderluh G."/>
            <person name="Asadollahi M."/>
            <person name="Askin M."/>
            <person name="Barry K."/>
            <person name="Battaglia E."/>
            <person name="Bayram O."/>
            <person name="Benocci T."/>
            <person name="Braus-Stromeyer S.A."/>
            <person name="Caldana C."/>
            <person name="Canovas D."/>
            <person name="Cerqueira G.C."/>
            <person name="Chen F."/>
            <person name="Chen W."/>
            <person name="Choi C."/>
            <person name="Clum A."/>
            <person name="Dos Santos R.A."/>
            <person name="Damasio A.R."/>
            <person name="Diallinas G."/>
            <person name="Emri T."/>
            <person name="Fekete E."/>
            <person name="Flipphi M."/>
            <person name="Freyberg S."/>
            <person name="Gallo A."/>
            <person name="Gournas C."/>
            <person name="Habgood R."/>
            <person name="Hainaut M."/>
            <person name="Harispe M.L."/>
            <person name="Henrissat B."/>
            <person name="Hilden K.S."/>
            <person name="Hope R."/>
            <person name="Hossain A."/>
            <person name="Karabika E."/>
            <person name="Karaffa L."/>
            <person name="Karanyi Z."/>
            <person name="Krasevec N."/>
            <person name="Kuo A."/>
            <person name="Kusch H."/>
            <person name="LaButti K."/>
            <person name="Lagendijk E.L."/>
            <person name="Lapidus A."/>
            <person name="Levasseur A."/>
            <person name="Lindquist E."/>
            <person name="Lipzen A."/>
            <person name="Logrieco A.F."/>
            <person name="MacCabe A."/>
            <person name="Maekelae M.R."/>
            <person name="Malavazi I."/>
            <person name="Melin P."/>
            <person name="Meyer V."/>
            <person name="Mielnichuk N."/>
            <person name="Miskei M."/>
            <person name="Molnar A.P."/>
            <person name="Mule G."/>
            <person name="Ngan C.Y."/>
            <person name="Orejas M."/>
            <person name="Orosz E."/>
            <person name="Ouedraogo J.P."/>
            <person name="Overkamp K.M."/>
            <person name="Park H.-S."/>
            <person name="Perrone G."/>
            <person name="Piumi F."/>
            <person name="Punt P.J."/>
            <person name="Ram A.F."/>
            <person name="Ramon A."/>
            <person name="Rauscher S."/>
            <person name="Record E."/>
            <person name="Riano-Pachon D.M."/>
            <person name="Robert V."/>
            <person name="Roehrig J."/>
            <person name="Ruller R."/>
            <person name="Salamov A."/>
            <person name="Salih N.S."/>
            <person name="Samson R.A."/>
            <person name="Sandor E."/>
            <person name="Sanguinetti M."/>
            <person name="Schuetze T."/>
            <person name="Sepcic K."/>
            <person name="Shelest E."/>
            <person name="Sherlock G."/>
            <person name="Sophianopoulou V."/>
            <person name="Squina F.M."/>
            <person name="Sun H."/>
            <person name="Susca A."/>
            <person name="Todd R.B."/>
            <person name="Tsang A."/>
            <person name="Unkles S.E."/>
            <person name="van de Wiele N."/>
            <person name="van Rossen-Uffink D."/>
            <person name="Oliveira J.V."/>
            <person name="Vesth T.C."/>
            <person name="Visser J."/>
            <person name="Yu J.-H."/>
            <person name="Zhou M."/>
            <person name="Andersen M.R."/>
            <person name="Archer D.B."/>
            <person name="Baker S.E."/>
            <person name="Benoit I."/>
            <person name="Brakhage A.A."/>
            <person name="Braus G.H."/>
            <person name="Fischer R."/>
            <person name="Frisvad J.C."/>
            <person name="Goldman G.H."/>
            <person name="Houbraken J."/>
            <person name="Oakley B."/>
            <person name="Pocsi I."/>
            <person name="Scazzocchio C."/>
            <person name="Seiboth B."/>
            <person name="vanKuyk P.A."/>
            <person name="Wortman J."/>
            <person name="Dyer P.S."/>
            <person name="Grigoriev I.V."/>
        </authorList>
    </citation>
    <scope>NUCLEOTIDE SEQUENCE [LARGE SCALE GENOMIC DNA]</scope>
    <source>
        <strain evidence="2">CBS 101740 / IMI 381727 / IBT 21946</strain>
    </source>
</reference>
<dbReference type="Proteomes" id="UP000184499">
    <property type="component" value="Unassembled WGS sequence"/>
</dbReference>
<dbReference type="RefSeq" id="XP_067480900.1">
    <property type="nucleotide sequence ID" value="XM_067626678.1"/>
</dbReference>
<evidence type="ECO:0000313" key="1">
    <source>
        <dbReference type="EMBL" id="OJJ73652.1"/>
    </source>
</evidence>
<dbReference type="VEuPathDB" id="FungiDB:ASPBRDRAFT_511698"/>
<gene>
    <name evidence="1" type="ORF">ASPBRDRAFT_511698</name>
</gene>
<keyword evidence="2" id="KW-1185">Reference proteome</keyword>
<sequence length="86" mass="9630">MCSYHYPRGLKVSACCWGFTRHICLGTPSRLMTSHFLWAPTAIIGCLAWATDTTGEALLPRRPDHLHTGVRSCHTVSLMEICEGLW</sequence>
<protein>
    <submittedName>
        <fullName evidence="1">Uncharacterized protein</fullName>
    </submittedName>
</protein>